<proteinExistence type="predicted"/>
<evidence type="ECO:0000313" key="1">
    <source>
        <dbReference type="EMBL" id="VFJ71481.1"/>
    </source>
</evidence>
<accession>A0A450TSX4</accession>
<sequence length="67" mass="7237">MATAKTVTLAFCIEPEWKEAPRAAAERKHRFIANMVVSIMEHCERSGIPIPEVPAAASKRTTSGKGG</sequence>
<organism evidence="1">
    <name type="scientific">Candidatus Kentrum sp. FW</name>
    <dbReference type="NCBI Taxonomy" id="2126338"/>
    <lineage>
        <taxon>Bacteria</taxon>
        <taxon>Pseudomonadati</taxon>
        <taxon>Pseudomonadota</taxon>
        <taxon>Gammaproteobacteria</taxon>
        <taxon>Candidatus Kentrum</taxon>
    </lineage>
</organism>
<dbReference type="EMBL" id="CAADFE010000027">
    <property type="protein sequence ID" value="VFJ71481.1"/>
    <property type="molecule type" value="Genomic_DNA"/>
</dbReference>
<gene>
    <name evidence="1" type="ORF">BECKFW1821C_GA0114237_102724</name>
</gene>
<reference evidence="1" key="1">
    <citation type="submission" date="2019-02" db="EMBL/GenBank/DDBJ databases">
        <authorList>
            <person name="Gruber-Vodicka R. H."/>
            <person name="Seah K. B. B."/>
        </authorList>
    </citation>
    <scope>NUCLEOTIDE SEQUENCE</scope>
    <source>
        <strain evidence="1">BECK_BZ131</strain>
    </source>
</reference>
<dbReference type="AlphaFoldDB" id="A0A450TSX4"/>
<name>A0A450TSX4_9GAMM</name>
<protein>
    <submittedName>
        <fullName evidence="1">Uncharacterized protein</fullName>
    </submittedName>
</protein>